<evidence type="ECO:0000313" key="3">
    <source>
        <dbReference type="EMBL" id="ADQ18877.1"/>
    </source>
</evidence>
<gene>
    <name evidence="3" type="ordered locus">Lbys_3216</name>
</gene>
<dbReference type="InterPro" id="IPR050811">
    <property type="entry name" value="Phosphate_ABC_transporter"/>
</dbReference>
<proteinExistence type="predicted"/>
<dbReference type="Proteomes" id="UP000007435">
    <property type="component" value="Chromosome"/>
</dbReference>
<keyword evidence="4" id="KW-1185">Reference proteome</keyword>
<dbReference type="KEGG" id="lby:Lbys_3216"/>
<accession>E4RVW7</accession>
<evidence type="ECO:0000256" key="1">
    <source>
        <dbReference type="ARBA" id="ARBA00022729"/>
    </source>
</evidence>
<keyword evidence="1" id="KW-0732">Signal</keyword>
<dbReference type="Gene3D" id="3.40.190.10">
    <property type="entry name" value="Periplasmic binding protein-like II"/>
    <property type="match status" value="4"/>
</dbReference>
<evidence type="ECO:0000259" key="2">
    <source>
        <dbReference type="Pfam" id="PF12849"/>
    </source>
</evidence>
<dbReference type="STRING" id="649349.Lbys_3216"/>
<dbReference type="HOGENOM" id="CLU_061152_1_0_10"/>
<sequence>MRNWCLFLILGIIWGCQGKENKRPSIYEGKINVAMDESIMPLIQAETDGYKMHYPKAGFETFVMPETQAVKWLLSDSMDVICITRLLNEEEMAIVNKREIKYIPAPMALDAVVLITHPDSDLKQLSLDELKDLFKGKGRKLVFDVGSSSNLNHVLNTLGIKEFDKDAVVAAGSNLKVFDFVKKDKSAIGFVGFNMISEKSNEGSVELRNSVKILSVDGIAPSKGTIVEQVYPFHRTIYLHTLGTAWGVENGFIRFACTKPGQLIAEKMGLVPYYAIPKEFYLSKEDLQ</sequence>
<dbReference type="eggNOG" id="COG0226">
    <property type="taxonomic scope" value="Bacteria"/>
</dbReference>
<reference key="1">
    <citation type="submission" date="2010-11" db="EMBL/GenBank/DDBJ databases">
        <title>The complete genome of Leadbetterella byssophila DSM 17132.</title>
        <authorList>
            <consortium name="US DOE Joint Genome Institute (JGI-PGF)"/>
            <person name="Lucas S."/>
            <person name="Copeland A."/>
            <person name="Lapidus A."/>
            <person name="Glavina del Rio T."/>
            <person name="Dalin E."/>
            <person name="Tice H."/>
            <person name="Bruce D."/>
            <person name="Goodwin L."/>
            <person name="Pitluck S."/>
            <person name="Kyrpides N."/>
            <person name="Mavromatis K."/>
            <person name="Ivanova N."/>
            <person name="Teshima H."/>
            <person name="Brettin T."/>
            <person name="Detter J.C."/>
            <person name="Han C."/>
            <person name="Tapia R."/>
            <person name="Land M."/>
            <person name="Hauser L."/>
            <person name="Markowitz V."/>
            <person name="Cheng J.-F."/>
            <person name="Hugenholtz P."/>
            <person name="Woyke T."/>
            <person name="Wu D."/>
            <person name="Tindall B."/>
            <person name="Pomrenke H.G."/>
            <person name="Brambilla E."/>
            <person name="Klenk H.-P."/>
            <person name="Eisen J.A."/>
        </authorList>
    </citation>
    <scope>NUCLEOTIDE SEQUENCE [LARGE SCALE GENOMIC DNA]</scope>
    <source>
        <strain>DSM 17132</strain>
    </source>
</reference>
<dbReference type="SUPFAM" id="SSF53850">
    <property type="entry name" value="Periplasmic binding protein-like II"/>
    <property type="match status" value="1"/>
</dbReference>
<dbReference type="EMBL" id="CP002305">
    <property type="protein sequence ID" value="ADQ18877.1"/>
    <property type="molecule type" value="Genomic_DNA"/>
</dbReference>
<reference evidence="3 4" key="2">
    <citation type="journal article" date="2011" name="Stand. Genomic Sci.">
        <title>Complete genome sequence of Leadbetterella byssophila type strain (4M15).</title>
        <authorList>
            <person name="Abt B."/>
            <person name="Teshima H."/>
            <person name="Lucas S."/>
            <person name="Lapidus A."/>
            <person name="Del Rio T.G."/>
            <person name="Nolan M."/>
            <person name="Tice H."/>
            <person name="Cheng J.F."/>
            <person name="Pitluck S."/>
            <person name="Liolios K."/>
            <person name="Pagani I."/>
            <person name="Ivanova N."/>
            <person name="Mavromatis K."/>
            <person name="Pati A."/>
            <person name="Tapia R."/>
            <person name="Han C."/>
            <person name="Goodwin L."/>
            <person name="Chen A."/>
            <person name="Palaniappan K."/>
            <person name="Land M."/>
            <person name="Hauser L."/>
            <person name="Chang Y.J."/>
            <person name="Jeffries C.D."/>
            <person name="Rohde M."/>
            <person name="Goker M."/>
            <person name="Tindall B.J."/>
            <person name="Detter J.C."/>
            <person name="Woyke T."/>
            <person name="Bristow J."/>
            <person name="Eisen J.A."/>
            <person name="Markowitz V."/>
            <person name="Hugenholtz P."/>
            <person name="Klenk H.P."/>
            <person name="Kyrpides N.C."/>
        </authorList>
    </citation>
    <scope>NUCLEOTIDE SEQUENCE [LARGE SCALE GENOMIC DNA]</scope>
    <source>
        <strain evidence="4">DSM 17132 / JCM 16389 / KACC 11308 / NBRC 106382 / 4M15</strain>
    </source>
</reference>
<dbReference type="InterPro" id="IPR024370">
    <property type="entry name" value="PBP_domain"/>
</dbReference>
<dbReference type="PANTHER" id="PTHR30570">
    <property type="entry name" value="PERIPLASMIC PHOSPHATE BINDING COMPONENT OF PHOSPHATE ABC TRANSPORTER"/>
    <property type="match status" value="1"/>
</dbReference>
<organism evidence="3 4">
    <name type="scientific">Leadbetterella byssophila (strain DSM 17132 / JCM 16389 / KACC 11308 / NBRC 106382 / 4M15)</name>
    <dbReference type="NCBI Taxonomy" id="649349"/>
    <lineage>
        <taxon>Bacteria</taxon>
        <taxon>Pseudomonadati</taxon>
        <taxon>Bacteroidota</taxon>
        <taxon>Cytophagia</taxon>
        <taxon>Cytophagales</taxon>
        <taxon>Leadbetterellaceae</taxon>
        <taxon>Leadbetterella</taxon>
    </lineage>
</organism>
<dbReference type="PANTHER" id="PTHR30570:SF1">
    <property type="entry name" value="PHOSPHATE-BINDING PROTEIN PSTS"/>
    <property type="match status" value="1"/>
</dbReference>
<feature type="domain" description="PBP" evidence="2">
    <location>
        <begin position="30"/>
        <end position="245"/>
    </location>
</feature>
<evidence type="ECO:0000313" key="4">
    <source>
        <dbReference type="Proteomes" id="UP000007435"/>
    </source>
</evidence>
<dbReference type="Pfam" id="PF12849">
    <property type="entry name" value="PBP_like_2"/>
    <property type="match status" value="1"/>
</dbReference>
<dbReference type="AlphaFoldDB" id="E4RVW7"/>
<protein>
    <submittedName>
        <fullName evidence="3">Phosphate ABC transporter, phosphate-binding component</fullName>
    </submittedName>
</protein>
<name>E4RVW7_LEAB4</name>
<dbReference type="RefSeq" id="WP_013409904.1">
    <property type="nucleotide sequence ID" value="NC_014655.1"/>
</dbReference>
<dbReference type="OrthoDB" id="1450880at2"/>